<keyword evidence="5" id="KW-1185">Reference proteome</keyword>
<gene>
    <name evidence="4" type="ORF">ACFSDE_03835</name>
</gene>
<sequence>MPRAGLTPDRLVQAAADLADAQGLGAVTAAAVARRFDVRTASVYSHVGGTPDLRRRVALLALEESADLLGDALAGRSGRDALQALGDTYRDYARSHPGRYAALRTPLDPETAAASAGPRHAALLRAVLRGYDLEGDHQTHAVRLLGSVVHGFVSLELGGGFDHSAPDPTESWTAILDAVHHTLTSWTTTDGAHP</sequence>
<dbReference type="RefSeq" id="WP_343915179.1">
    <property type="nucleotide sequence ID" value="NZ_BAAAJT010000002.1"/>
</dbReference>
<protein>
    <submittedName>
        <fullName evidence="4">TetR/AcrR family transcriptional regulator</fullName>
    </submittedName>
</protein>
<proteinExistence type="predicted"/>
<accession>A0ABW4TKJ0</accession>
<name>A0ABW4TKJ0_9ACTN</name>
<dbReference type="SUPFAM" id="SSF46689">
    <property type="entry name" value="Homeodomain-like"/>
    <property type="match status" value="1"/>
</dbReference>
<reference evidence="5" key="1">
    <citation type="journal article" date="2019" name="Int. J. Syst. Evol. Microbiol.">
        <title>The Global Catalogue of Microorganisms (GCM) 10K type strain sequencing project: providing services to taxonomists for standard genome sequencing and annotation.</title>
        <authorList>
            <consortium name="The Broad Institute Genomics Platform"/>
            <consortium name="The Broad Institute Genome Sequencing Center for Infectious Disease"/>
            <person name="Wu L."/>
            <person name="Ma J."/>
        </authorList>
    </citation>
    <scope>NUCLEOTIDE SEQUENCE [LARGE SCALE GENOMIC DNA]</scope>
    <source>
        <strain evidence="5">CGMCC 1.12477</strain>
    </source>
</reference>
<evidence type="ECO:0000259" key="3">
    <source>
        <dbReference type="Pfam" id="PF13305"/>
    </source>
</evidence>
<dbReference type="Pfam" id="PF13305">
    <property type="entry name" value="TetR_C_33"/>
    <property type="match status" value="1"/>
</dbReference>
<dbReference type="InterPro" id="IPR025996">
    <property type="entry name" value="MT1864/Rv1816-like_C"/>
</dbReference>
<dbReference type="SUPFAM" id="SSF48498">
    <property type="entry name" value="Tetracyclin repressor-like, C-terminal domain"/>
    <property type="match status" value="1"/>
</dbReference>
<dbReference type="EMBL" id="JBHUGD010000001">
    <property type="protein sequence ID" value="MFD1945908.1"/>
    <property type="molecule type" value="Genomic_DNA"/>
</dbReference>
<evidence type="ECO:0000313" key="4">
    <source>
        <dbReference type="EMBL" id="MFD1945908.1"/>
    </source>
</evidence>
<dbReference type="InterPro" id="IPR009057">
    <property type="entry name" value="Homeodomain-like_sf"/>
</dbReference>
<feature type="domain" description="HTH-type transcriptional regulator MT1864/Rv1816-like C-terminal" evidence="3">
    <location>
        <begin position="82"/>
        <end position="178"/>
    </location>
</feature>
<organism evidence="4 5">
    <name type="scientific">Nocardioides aestuarii</name>
    <dbReference type="NCBI Taxonomy" id="252231"/>
    <lineage>
        <taxon>Bacteria</taxon>
        <taxon>Bacillati</taxon>
        <taxon>Actinomycetota</taxon>
        <taxon>Actinomycetes</taxon>
        <taxon>Propionibacteriales</taxon>
        <taxon>Nocardioidaceae</taxon>
        <taxon>Nocardioides</taxon>
    </lineage>
</organism>
<dbReference type="Gene3D" id="1.10.357.10">
    <property type="entry name" value="Tetracycline Repressor, domain 2"/>
    <property type="match status" value="1"/>
</dbReference>
<dbReference type="Gene3D" id="1.10.10.60">
    <property type="entry name" value="Homeodomain-like"/>
    <property type="match status" value="1"/>
</dbReference>
<dbReference type="Proteomes" id="UP001597351">
    <property type="component" value="Unassembled WGS sequence"/>
</dbReference>
<evidence type="ECO:0000256" key="1">
    <source>
        <dbReference type="ARBA" id="ARBA00023015"/>
    </source>
</evidence>
<evidence type="ECO:0000313" key="5">
    <source>
        <dbReference type="Proteomes" id="UP001597351"/>
    </source>
</evidence>
<evidence type="ECO:0000256" key="2">
    <source>
        <dbReference type="ARBA" id="ARBA00023163"/>
    </source>
</evidence>
<keyword evidence="1" id="KW-0805">Transcription regulation</keyword>
<comment type="caution">
    <text evidence="4">The sequence shown here is derived from an EMBL/GenBank/DDBJ whole genome shotgun (WGS) entry which is preliminary data.</text>
</comment>
<keyword evidence="2" id="KW-0804">Transcription</keyword>
<dbReference type="InterPro" id="IPR036271">
    <property type="entry name" value="Tet_transcr_reg_TetR-rel_C_sf"/>
</dbReference>